<evidence type="ECO:0000313" key="2">
    <source>
        <dbReference type="Proteomes" id="UP000694891"/>
    </source>
</evidence>
<dbReference type="RefSeq" id="XP_008294738.1">
    <property type="nucleotide sequence ID" value="XM_008296516.1"/>
</dbReference>
<evidence type="ECO:0000256" key="1">
    <source>
        <dbReference type="SAM" id="Coils"/>
    </source>
</evidence>
<gene>
    <name evidence="3" type="primary">LOC103368221</name>
</gene>
<reference evidence="3" key="1">
    <citation type="submission" date="2025-08" db="UniProtKB">
        <authorList>
            <consortium name="RefSeq"/>
        </authorList>
    </citation>
    <scope>IDENTIFICATION</scope>
</reference>
<feature type="coiled-coil region" evidence="1">
    <location>
        <begin position="1"/>
        <end position="50"/>
    </location>
</feature>
<keyword evidence="2" id="KW-1185">Reference proteome</keyword>
<evidence type="ECO:0000313" key="3">
    <source>
        <dbReference type="RefSeq" id="XP_008294738.1"/>
    </source>
</evidence>
<dbReference type="AlphaFoldDB" id="A0A9Y4KJP3"/>
<accession>A0A9Y4KJP3</accession>
<name>A0A9Y4KJP3_9TELE</name>
<organism evidence="2 3">
    <name type="scientific">Stegastes partitus</name>
    <name type="common">bicolor damselfish</name>
    <dbReference type="NCBI Taxonomy" id="144197"/>
    <lineage>
        <taxon>Eukaryota</taxon>
        <taxon>Metazoa</taxon>
        <taxon>Chordata</taxon>
        <taxon>Craniata</taxon>
        <taxon>Vertebrata</taxon>
        <taxon>Euteleostomi</taxon>
        <taxon>Actinopterygii</taxon>
        <taxon>Neopterygii</taxon>
        <taxon>Teleostei</taxon>
        <taxon>Neoteleostei</taxon>
        <taxon>Acanthomorphata</taxon>
        <taxon>Ovalentaria</taxon>
        <taxon>Pomacentridae</taxon>
        <taxon>Stegastes</taxon>
    </lineage>
</organism>
<protein>
    <submittedName>
        <fullName evidence="3">Uncharacterized protein PF11_0207-like</fullName>
    </submittedName>
</protein>
<dbReference type="Proteomes" id="UP000694891">
    <property type="component" value="Unplaced"/>
</dbReference>
<sequence length="245" mass="27260">MAAIEEIIEGAEESIEAAGEEVEGMPEELREEIELEVAQARSEVVEFSRVAETLRAFSEFARTNIPKVAKFIGETVAIGVILWAVNVCLDKLFNHRKPEVKKRRDAIKALTSVIKTQTDLGNKTMEWMKEHKDEIITLEGIEVPLEATIAKYITPVSEAVTRAFKTAASLQYELDGKVQYNIPTGEDMREFLTAGDAFLKGFSDLVAFNCKTVQKIKQLASFPVKQADVDLLAAQMKAAKALPLW</sequence>
<proteinExistence type="predicted"/>
<keyword evidence="1" id="KW-0175">Coiled coil</keyword>
<dbReference type="GeneID" id="103368221"/>